<reference evidence="1" key="1">
    <citation type="submission" date="2023-07" db="EMBL/GenBank/DDBJ databases">
        <title>Sorghum-associated microbial communities from plants grown in Nebraska, USA.</title>
        <authorList>
            <person name="Schachtman D."/>
        </authorList>
    </citation>
    <scope>NUCLEOTIDE SEQUENCE</scope>
    <source>
        <strain evidence="1">2697</strain>
    </source>
</reference>
<accession>A0ACC6KQW3</accession>
<evidence type="ECO:0000313" key="1">
    <source>
        <dbReference type="EMBL" id="MDR6781617.1"/>
    </source>
</evidence>
<protein>
    <submittedName>
        <fullName evidence="1">Uncharacterized protein</fullName>
    </submittedName>
</protein>
<name>A0ACC6KQW3_9SPHI</name>
<gene>
    <name evidence="1" type="ORF">J2X78_000169</name>
</gene>
<keyword evidence="2" id="KW-1185">Reference proteome</keyword>
<proteinExistence type="predicted"/>
<evidence type="ECO:0000313" key="2">
    <source>
        <dbReference type="Proteomes" id="UP001246858"/>
    </source>
</evidence>
<organism evidence="1 2">
    <name type="scientific">Pedobacter africanus</name>
    <dbReference type="NCBI Taxonomy" id="151894"/>
    <lineage>
        <taxon>Bacteria</taxon>
        <taxon>Pseudomonadati</taxon>
        <taxon>Bacteroidota</taxon>
        <taxon>Sphingobacteriia</taxon>
        <taxon>Sphingobacteriales</taxon>
        <taxon>Sphingobacteriaceae</taxon>
        <taxon>Pedobacter</taxon>
    </lineage>
</organism>
<comment type="caution">
    <text evidence="1">The sequence shown here is derived from an EMBL/GenBank/DDBJ whole genome shotgun (WGS) entry which is preliminary data.</text>
</comment>
<dbReference type="Proteomes" id="UP001246858">
    <property type="component" value="Unassembled WGS sequence"/>
</dbReference>
<sequence>MGILQSGPLGPFRKKTGPLVGRKHRGLNVITSLHHTSKKKPTVKQTEAQYKFGLLNNFLKIIKIQVNPGFAFYAKGQSAVNAAFTYNFDHAFVLDEATGEYQINYPKMVYSRGRVVTPEAPEVSVATGQLTFSWQPQNQSAYCQYTDMASFLVYNPVRKTRISLTRAVNRYALGFTMEMPSQYAGEVVHCYMSFSSADGKLQGNSVYVAELRVL</sequence>
<dbReference type="EMBL" id="JAVDTF010000001">
    <property type="protein sequence ID" value="MDR6781617.1"/>
    <property type="molecule type" value="Genomic_DNA"/>
</dbReference>